<sequence length="250" mass="29084">MEAVEEVALEVSAPAGEYDRSQTTLQALSDAETYEPKIIKTANLRFETDDLSTTTSTIQQIVKKLNGQIQNDNEYKTNYALKHTMTVRVPSSNFDAFITEISKGVNYFDQKEISSQDVTEEYIDVEARIKAKQKLEERYLELLKKANQVKEMLEIERELSNIREEIEVKQGRLRYLQNRVSMSTINLEYYKTIEAKQGATVSYGSKMWNAVKSGFNSISSFFIRLLHLWPFILIFVIVFILIRRRLKRKK</sequence>
<keyword evidence="2" id="KW-0812">Transmembrane</keyword>
<keyword evidence="2" id="KW-0472">Membrane</keyword>
<feature type="domain" description="DUF4349" evidence="3">
    <location>
        <begin position="37"/>
        <end position="242"/>
    </location>
</feature>
<comment type="caution">
    <text evidence="4">The sequence shown here is derived from an EMBL/GenBank/DDBJ whole genome shotgun (WGS) entry which is preliminary data.</text>
</comment>
<dbReference type="InterPro" id="IPR025645">
    <property type="entry name" value="DUF4349"/>
</dbReference>
<reference evidence="5" key="1">
    <citation type="journal article" date="2019" name="Int. J. Syst. Evol. Microbiol.">
        <title>The Global Catalogue of Microorganisms (GCM) 10K type strain sequencing project: providing services to taxonomists for standard genome sequencing and annotation.</title>
        <authorList>
            <consortium name="The Broad Institute Genomics Platform"/>
            <consortium name="The Broad Institute Genome Sequencing Center for Infectious Disease"/>
            <person name="Wu L."/>
            <person name="Ma J."/>
        </authorList>
    </citation>
    <scope>NUCLEOTIDE SEQUENCE [LARGE SCALE GENOMIC DNA]</scope>
    <source>
        <strain evidence="5">CGMCC 1.15461</strain>
    </source>
</reference>
<accession>A0ABQ1JXL8</accession>
<evidence type="ECO:0000313" key="5">
    <source>
        <dbReference type="Proteomes" id="UP000615760"/>
    </source>
</evidence>
<evidence type="ECO:0000259" key="3">
    <source>
        <dbReference type="Pfam" id="PF14257"/>
    </source>
</evidence>
<feature type="coiled-coil region" evidence="1">
    <location>
        <begin position="132"/>
        <end position="179"/>
    </location>
</feature>
<keyword evidence="5" id="KW-1185">Reference proteome</keyword>
<dbReference type="EMBL" id="BMJE01000004">
    <property type="protein sequence ID" value="GGB77161.1"/>
    <property type="molecule type" value="Genomic_DNA"/>
</dbReference>
<evidence type="ECO:0000313" key="4">
    <source>
        <dbReference type="EMBL" id="GGB77161.1"/>
    </source>
</evidence>
<feature type="transmembrane region" description="Helical" evidence="2">
    <location>
        <begin position="221"/>
        <end position="242"/>
    </location>
</feature>
<dbReference type="Pfam" id="PF14257">
    <property type="entry name" value="DUF4349"/>
    <property type="match status" value="1"/>
</dbReference>
<protein>
    <recommendedName>
        <fullName evidence="3">DUF4349 domain-containing protein</fullName>
    </recommendedName>
</protein>
<evidence type="ECO:0000256" key="1">
    <source>
        <dbReference type="SAM" id="Coils"/>
    </source>
</evidence>
<evidence type="ECO:0000256" key="2">
    <source>
        <dbReference type="SAM" id="Phobius"/>
    </source>
</evidence>
<keyword evidence="1" id="KW-0175">Coiled coil</keyword>
<organism evidence="4 5">
    <name type="scientific">Flavobacterium suaedae</name>
    <dbReference type="NCBI Taxonomy" id="1767027"/>
    <lineage>
        <taxon>Bacteria</taxon>
        <taxon>Pseudomonadati</taxon>
        <taxon>Bacteroidota</taxon>
        <taxon>Flavobacteriia</taxon>
        <taxon>Flavobacteriales</taxon>
        <taxon>Flavobacteriaceae</taxon>
        <taxon>Flavobacterium</taxon>
    </lineage>
</organism>
<gene>
    <name evidence="4" type="ORF">GCM10007424_16500</name>
</gene>
<proteinExistence type="predicted"/>
<name>A0ABQ1JXL8_9FLAO</name>
<dbReference type="Proteomes" id="UP000615760">
    <property type="component" value="Unassembled WGS sequence"/>
</dbReference>
<keyword evidence="2" id="KW-1133">Transmembrane helix</keyword>